<dbReference type="SUPFAM" id="SSF48264">
    <property type="entry name" value="Cytochrome P450"/>
    <property type="match status" value="1"/>
</dbReference>
<reference evidence="8 9" key="1">
    <citation type="submission" date="2017-02" db="EMBL/GenBank/DDBJ databases">
        <title>Draft Genome Sequence of Streptomyces tsukubaensis F601, a Producer of the immunosuppressant tacrolimus FK506.</title>
        <authorList>
            <person name="Zong G."/>
            <person name="Zhong C."/>
            <person name="Fu J."/>
            <person name="Qin R."/>
            <person name="Cao G."/>
        </authorList>
    </citation>
    <scope>NUCLEOTIDE SEQUENCE [LARGE SCALE GENOMIC DNA]</scope>
    <source>
        <strain evidence="8 9">F601</strain>
    </source>
</reference>
<dbReference type="GO" id="GO:0004497">
    <property type="term" value="F:monooxygenase activity"/>
    <property type="evidence" value="ECO:0007669"/>
    <property type="project" value="UniProtKB-KW"/>
</dbReference>
<dbReference type="GO" id="GO:0005506">
    <property type="term" value="F:iron ion binding"/>
    <property type="evidence" value="ECO:0007669"/>
    <property type="project" value="InterPro"/>
</dbReference>
<dbReference type="InterPro" id="IPR036396">
    <property type="entry name" value="Cyt_P450_sf"/>
</dbReference>
<dbReference type="PRINTS" id="PR00385">
    <property type="entry name" value="P450"/>
</dbReference>
<evidence type="ECO:0000256" key="5">
    <source>
        <dbReference type="ARBA" id="ARBA00023004"/>
    </source>
</evidence>
<evidence type="ECO:0000256" key="2">
    <source>
        <dbReference type="ARBA" id="ARBA00022617"/>
    </source>
</evidence>
<dbReference type="PROSITE" id="PS00086">
    <property type="entry name" value="CYTOCHROME_P450"/>
    <property type="match status" value="1"/>
</dbReference>
<evidence type="ECO:0000256" key="6">
    <source>
        <dbReference type="ARBA" id="ARBA00023033"/>
    </source>
</evidence>
<dbReference type="PANTHER" id="PTHR46696:SF1">
    <property type="entry name" value="CYTOCHROME P450 YJIB-RELATED"/>
    <property type="match status" value="1"/>
</dbReference>
<dbReference type="GO" id="GO:0016705">
    <property type="term" value="F:oxidoreductase activity, acting on paired donors, with incorporation or reduction of molecular oxygen"/>
    <property type="evidence" value="ECO:0007669"/>
    <property type="project" value="InterPro"/>
</dbReference>
<accession>A0A1V4A6K8</accession>
<keyword evidence="9" id="KW-1185">Reference proteome</keyword>
<dbReference type="InterPro" id="IPR017972">
    <property type="entry name" value="Cyt_P450_CS"/>
</dbReference>
<dbReference type="Pfam" id="PF00067">
    <property type="entry name" value="p450"/>
    <property type="match status" value="1"/>
</dbReference>
<dbReference type="InterPro" id="IPR001128">
    <property type="entry name" value="Cyt_P450"/>
</dbReference>
<dbReference type="EMBL" id="MVFC01000015">
    <property type="protein sequence ID" value="OON77314.1"/>
    <property type="molecule type" value="Genomic_DNA"/>
</dbReference>
<evidence type="ECO:0000256" key="7">
    <source>
        <dbReference type="RuleBase" id="RU000461"/>
    </source>
</evidence>
<dbReference type="Proteomes" id="UP000190539">
    <property type="component" value="Unassembled WGS sequence"/>
</dbReference>
<keyword evidence="5 7" id="KW-0408">Iron</keyword>
<comment type="caution">
    <text evidence="8">The sequence shown here is derived from an EMBL/GenBank/DDBJ whole genome shotgun (WGS) entry which is preliminary data.</text>
</comment>
<organism evidence="8 9">
    <name type="scientific">Streptomyces tsukubensis</name>
    <dbReference type="NCBI Taxonomy" id="83656"/>
    <lineage>
        <taxon>Bacteria</taxon>
        <taxon>Bacillati</taxon>
        <taxon>Actinomycetota</taxon>
        <taxon>Actinomycetes</taxon>
        <taxon>Kitasatosporales</taxon>
        <taxon>Streptomycetaceae</taxon>
        <taxon>Streptomyces</taxon>
    </lineage>
</organism>
<evidence type="ECO:0000256" key="1">
    <source>
        <dbReference type="ARBA" id="ARBA00010617"/>
    </source>
</evidence>
<dbReference type="PRINTS" id="PR00359">
    <property type="entry name" value="BP450"/>
</dbReference>
<protein>
    <submittedName>
        <fullName evidence="8">Cytochrome</fullName>
    </submittedName>
</protein>
<comment type="similarity">
    <text evidence="1 7">Belongs to the cytochrome P450 family.</text>
</comment>
<dbReference type="Gene3D" id="1.10.630.10">
    <property type="entry name" value="Cytochrome P450"/>
    <property type="match status" value="1"/>
</dbReference>
<dbReference type="PANTHER" id="PTHR46696">
    <property type="entry name" value="P450, PUTATIVE (EUROFUNG)-RELATED"/>
    <property type="match status" value="1"/>
</dbReference>
<dbReference type="AlphaFoldDB" id="A0A1V4A6K8"/>
<dbReference type="InterPro" id="IPR002397">
    <property type="entry name" value="Cyt_P450_B"/>
</dbReference>
<evidence type="ECO:0000313" key="8">
    <source>
        <dbReference type="EMBL" id="OON77314.1"/>
    </source>
</evidence>
<dbReference type="CDD" id="cd11029">
    <property type="entry name" value="CYP107-like"/>
    <property type="match status" value="1"/>
</dbReference>
<evidence type="ECO:0000256" key="4">
    <source>
        <dbReference type="ARBA" id="ARBA00023002"/>
    </source>
</evidence>
<keyword evidence="4 7" id="KW-0560">Oxidoreductase</keyword>
<dbReference type="STRING" id="83656.B1H18_18895"/>
<sequence>MAVQSVHDVPRIDPAGRGIAAEAARLRELGDVVAVELPGGIRAWAPTRHRVLKDLINNPLVSKDPRLHWPLWNSEWIAERPEAHWIYTWCGVRNMFTSYGVDHRRLRTLIAPAFTSRRTRAMQPVISRITDELLRGLRDVPAGESVDLRKRFAYPLPMGVICELFGLNEDERHTVAGALEKVMDTTVSPEVAGQVLENARTALGALVARKRVSPGNDLTSDLIEARDGSDRLDEGELVDTLILVLTAGHETTVNLIGNAVVALLEHPDQLAAVLAGDVPWENVIEETLRWAPSITSLPVRFATETIEVADVTIERGDAILATFGIVGWDPDYHGEQAGEFNVRRAPGKHLAFGHGVHRCLGAPLAQAEALTALPALFAAFPNIALVPGQSMERYPSFIAHGHKAPLVWLRG</sequence>
<evidence type="ECO:0000256" key="3">
    <source>
        <dbReference type="ARBA" id="ARBA00022723"/>
    </source>
</evidence>
<dbReference type="GO" id="GO:0020037">
    <property type="term" value="F:heme binding"/>
    <property type="evidence" value="ECO:0007669"/>
    <property type="project" value="InterPro"/>
</dbReference>
<keyword evidence="6 7" id="KW-0503">Monooxygenase</keyword>
<evidence type="ECO:0000313" key="9">
    <source>
        <dbReference type="Proteomes" id="UP000190539"/>
    </source>
</evidence>
<dbReference type="OrthoDB" id="5500002at2"/>
<proteinExistence type="inferred from homology"/>
<keyword evidence="2 7" id="KW-0349">Heme</keyword>
<dbReference type="FunFam" id="1.10.630.10:FF:000018">
    <property type="entry name" value="Cytochrome P450 monooxygenase"/>
    <property type="match status" value="1"/>
</dbReference>
<keyword evidence="3 7" id="KW-0479">Metal-binding</keyword>
<name>A0A1V4A6K8_9ACTN</name>
<gene>
    <name evidence="8" type="ORF">B1H18_18895</name>
</gene>